<feature type="region of interest" description="Disordered" evidence="1">
    <location>
        <begin position="14"/>
        <end position="35"/>
    </location>
</feature>
<dbReference type="Proteomes" id="UP000580830">
    <property type="component" value="Unassembled WGS sequence"/>
</dbReference>
<comment type="caution">
    <text evidence="2">The sequence shown here is derived from an EMBL/GenBank/DDBJ whole genome shotgun (WGS) entry which is preliminary data.</text>
</comment>
<organism evidence="2 3">
    <name type="scientific">Paracoccus solventivorans</name>
    <dbReference type="NCBI Taxonomy" id="53463"/>
    <lineage>
        <taxon>Bacteria</taxon>
        <taxon>Pseudomonadati</taxon>
        <taxon>Pseudomonadota</taxon>
        <taxon>Alphaproteobacteria</taxon>
        <taxon>Rhodobacterales</taxon>
        <taxon>Paracoccaceae</taxon>
        <taxon>Paracoccus</taxon>
    </lineage>
</organism>
<sequence length="281" mass="28190">MGIKDDINRILRDHEGYTGDGRGGVGDLPIGDRSTARKPISKRDLREVLGAVHDSVADPAAAAGQAAADAADAAERAELAAAGVEYPVSYAPQTLTAPQRAQARSNIGAADSATAVVDTRTITAGAGLTGGGNLTANRTIAADFATQAEALAGSAADKVMTPLRVMEAVPAALNAAGAAPVYACRAWVAFKGTSPVSILASGNVSSVTRTAAGVYRLNFVTAMQDANYAVSAAAGLASAGGRIVVAPNASRLVGSVVIETRLLGSTISPGDADYVGVAIFR</sequence>
<name>A0A832QYK6_9RHOB</name>
<gene>
    <name evidence="2" type="ORF">GXX24_09800</name>
</gene>
<evidence type="ECO:0008006" key="4">
    <source>
        <dbReference type="Google" id="ProtNLM"/>
    </source>
</evidence>
<evidence type="ECO:0000256" key="1">
    <source>
        <dbReference type="SAM" id="MobiDB-lite"/>
    </source>
</evidence>
<accession>A0A832QYK6</accession>
<proteinExistence type="predicted"/>
<dbReference type="RefSeq" id="WP_303730448.1">
    <property type="nucleotide sequence ID" value="NZ_DULP01000145.1"/>
</dbReference>
<evidence type="ECO:0000313" key="3">
    <source>
        <dbReference type="Proteomes" id="UP000580830"/>
    </source>
</evidence>
<reference evidence="2 3" key="1">
    <citation type="journal article" date="2020" name="Biotechnol. Biofuels">
        <title>New insights from the biogas microbiome by comprehensive genome-resolved metagenomics of nearly 1600 species originating from multiple anaerobic digesters.</title>
        <authorList>
            <person name="Campanaro S."/>
            <person name="Treu L."/>
            <person name="Rodriguez-R L.M."/>
            <person name="Kovalovszki A."/>
            <person name="Ziels R.M."/>
            <person name="Maus I."/>
            <person name="Zhu X."/>
            <person name="Kougias P.G."/>
            <person name="Basile A."/>
            <person name="Luo G."/>
            <person name="Schluter A."/>
            <person name="Konstantinidis K.T."/>
            <person name="Angelidaki I."/>
        </authorList>
    </citation>
    <scope>NUCLEOTIDE SEQUENCE [LARGE SCALE GENOMIC DNA]</scope>
    <source>
        <strain evidence="2">AS04akNAM_125</strain>
    </source>
</reference>
<protein>
    <recommendedName>
        <fullName evidence="4">Phage tail fibre repeat-containing protein</fullName>
    </recommendedName>
</protein>
<dbReference type="AlphaFoldDB" id="A0A832QYK6"/>
<dbReference type="EMBL" id="DULP01000145">
    <property type="protein sequence ID" value="HHW34413.1"/>
    <property type="molecule type" value="Genomic_DNA"/>
</dbReference>
<evidence type="ECO:0000313" key="2">
    <source>
        <dbReference type="EMBL" id="HHW34413.1"/>
    </source>
</evidence>